<dbReference type="EMBL" id="CAXDID020000646">
    <property type="protein sequence ID" value="CAL6108133.1"/>
    <property type="molecule type" value="Genomic_DNA"/>
</dbReference>
<organism evidence="2">
    <name type="scientific">Hexamita inflata</name>
    <dbReference type="NCBI Taxonomy" id="28002"/>
    <lineage>
        <taxon>Eukaryota</taxon>
        <taxon>Metamonada</taxon>
        <taxon>Diplomonadida</taxon>
        <taxon>Hexamitidae</taxon>
        <taxon>Hexamitinae</taxon>
        <taxon>Hexamita</taxon>
    </lineage>
</organism>
<protein>
    <submittedName>
        <fullName evidence="4">Hypothetical_protein</fullName>
    </submittedName>
</protein>
<dbReference type="EMBL" id="CATOUU010001123">
    <property type="protein sequence ID" value="CAI9973477.1"/>
    <property type="molecule type" value="Genomic_DNA"/>
</dbReference>
<sequence>MYKDITAEISQMQRQIITGNNDQLKAKVSEFRSQRQQNQFLLQQQLAEKNKYAKEQNVKTNHNSVQLKQLIDNNQKEITLKHIEAKRAQTSPKRDFIDAEKQRTYKEYNEKVGEIAVLKQQREEEEQRKAAERREMIKLQEKSVKQQNIIVKITKKLEYQEYQNQRKEIMEQRAEAAKKESQINKMRQQQIANDMKAMQKVIQLKNLGK</sequence>
<reference evidence="4 6" key="2">
    <citation type="submission" date="2024-07" db="EMBL/GenBank/DDBJ databases">
        <authorList>
            <person name="Akdeniz Z."/>
        </authorList>
    </citation>
    <scope>NUCLEOTIDE SEQUENCE [LARGE SCALE GENOMIC DNA]</scope>
</reference>
<evidence type="ECO:0000313" key="3">
    <source>
        <dbReference type="EMBL" id="CAI9973477.1"/>
    </source>
</evidence>
<feature type="coiled-coil region" evidence="1">
    <location>
        <begin position="108"/>
        <end position="189"/>
    </location>
</feature>
<dbReference type="EMBL" id="CATOUU010000337">
    <property type="protein sequence ID" value="CAI9925203.1"/>
    <property type="molecule type" value="Genomic_DNA"/>
</dbReference>
<evidence type="ECO:0000313" key="5">
    <source>
        <dbReference type="EMBL" id="CAL6108133.1"/>
    </source>
</evidence>
<accession>A0AA86NTP7</accession>
<dbReference type="Proteomes" id="UP001642409">
    <property type="component" value="Unassembled WGS sequence"/>
</dbReference>
<gene>
    <name evidence="2" type="ORF">HINF_LOCUS12848</name>
    <name evidence="4" type="ORF">HINF_LOCUS58214</name>
    <name evidence="3" type="ORF">HINF_LOCUS61122</name>
    <name evidence="5" type="ORF">HINF_LOCUS74820</name>
</gene>
<keyword evidence="6" id="KW-1185">Reference proteome</keyword>
<evidence type="ECO:0000256" key="1">
    <source>
        <dbReference type="SAM" id="Coils"/>
    </source>
</evidence>
<evidence type="ECO:0000313" key="2">
    <source>
        <dbReference type="EMBL" id="CAI9925203.1"/>
    </source>
</evidence>
<reference evidence="2" key="1">
    <citation type="submission" date="2023-06" db="EMBL/GenBank/DDBJ databases">
        <authorList>
            <person name="Kurt Z."/>
        </authorList>
    </citation>
    <scope>NUCLEOTIDE SEQUENCE</scope>
</reference>
<evidence type="ECO:0000313" key="6">
    <source>
        <dbReference type="Proteomes" id="UP001642409"/>
    </source>
</evidence>
<name>A0AA86NTP7_9EUKA</name>
<comment type="caution">
    <text evidence="2">The sequence shown here is derived from an EMBL/GenBank/DDBJ whole genome shotgun (WGS) entry which is preliminary data.</text>
</comment>
<evidence type="ECO:0000313" key="4">
    <source>
        <dbReference type="EMBL" id="CAL6077329.1"/>
    </source>
</evidence>
<keyword evidence="1" id="KW-0175">Coiled coil</keyword>
<dbReference type="AlphaFoldDB" id="A0AA86NTP7"/>
<proteinExistence type="predicted"/>
<dbReference type="EMBL" id="CAXDID020000325">
    <property type="protein sequence ID" value="CAL6077329.1"/>
    <property type="molecule type" value="Genomic_DNA"/>
</dbReference>